<evidence type="ECO:0000313" key="1">
    <source>
        <dbReference type="EMBL" id="SBW26182.1"/>
    </source>
</evidence>
<reference evidence="2" key="1">
    <citation type="submission" date="2016-02" db="EMBL/GenBank/DDBJ databases">
        <authorList>
            <person name="Wibberg D."/>
        </authorList>
    </citation>
    <scope>NUCLEOTIDE SEQUENCE [LARGE SCALE GENOMIC DNA]</scope>
</reference>
<organism evidence="1 2">
    <name type="scientific">Candidatus Protofrankia californiensis</name>
    <dbReference type="NCBI Taxonomy" id="1839754"/>
    <lineage>
        <taxon>Bacteria</taxon>
        <taxon>Bacillati</taxon>
        <taxon>Actinomycetota</taxon>
        <taxon>Actinomycetes</taxon>
        <taxon>Frankiales</taxon>
        <taxon>Frankiaceae</taxon>
        <taxon>Protofrankia</taxon>
    </lineage>
</organism>
<keyword evidence="1" id="KW-0418">Kinase</keyword>
<protein>
    <submittedName>
        <fullName evidence="1">Serine/threonine protein kinase</fullName>
    </submittedName>
</protein>
<sequence length="177" mass="18939">MPTGGRASLGSRRRILLVVAAFVVFVGLPAGGLLVTARSAGLSGQQPAPEQAWRDVLVSLTNARSSAFAQADEAGLLDADALDSTAYARDLTLMRQMVAKGGRTSGLRQEIIDLAVRESGSEKTVLRITYRLPPYSYVDTAGTVLAQQPGHDRRQSDVTLVKTDKGWRLASWIDAVS</sequence>
<keyword evidence="1" id="KW-0723">Serine/threonine-protein kinase</keyword>
<evidence type="ECO:0000313" key="2">
    <source>
        <dbReference type="Proteomes" id="UP000199013"/>
    </source>
</evidence>
<keyword evidence="1" id="KW-0808">Transferase</keyword>
<dbReference type="GO" id="GO:0004674">
    <property type="term" value="F:protein serine/threonine kinase activity"/>
    <property type="evidence" value="ECO:0007669"/>
    <property type="project" value="UniProtKB-KW"/>
</dbReference>
<dbReference type="EMBL" id="FLUV01002020">
    <property type="protein sequence ID" value="SBW26182.1"/>
    <property type="molecule type" value="Genomic_DNA"/>
</dbReference>
<dbReference type="Proteomes" id="UP000199013">
    <property type="component" value="Unassembled WGS sequence"/>
</dbReference>
<dbReference type="AlphaFoldDB" id="A0A1C3P8P5"/>
<keyword evidence="2" id="KW-1185">Reference proteome</keyword>
<accession>A0A1C3P8P5</accession>
<gene>
    <name evidence="1" type="ORF">FDG2_4811</name>
</gene>
<proteinExistence type="predicted"/>
<name>A0A1C3P8P5_9ACTN</name>